<dbReference type="PANTHER" id="PTHR10064:SF0">
    <property type="entry name" value="FI24544P1-RELATED"/>
    <property type="match status" value="1"/>
</dbReference>
<evidence type="ECO:0000256" key="5">
    <source>
        <dbReference type="ARBA" id="ARBA00041214"/>
    </source>
</evidence>
<dbReference type="AlphaFoldDB" id="A0A212F577"/>
<gene>
    <name evidence="7" type="ORF">KGM_210861</name>
</gene>
<name>A0A212F577_DANPL</name>
<dbReference type="GO" id="GO:0005737">
    <property type="term" value="C:cytoplasm"/>
    <property type="evidence" value="ECO:0007669"/>
    <property type="project" value="UniProtKB-ARBA"/>
</dbReference>
<evidence type="ECO:0000256" key="6">
    <source>
        <dbReference type="SAM" id="MobiDB-lite"/>
    </source>
</evidence>
<dbReference type="Pfam" id="PF01776">
    <property type="entry name" value="Ribosomal_L22e"/>
    <property type="match status" value="1"/>
</dbReference>
<feature type="region of interest" description="Disordered" evidence="6">
    <location>
        <begin position="1"/>
        <end position="31"/>
    </location>
</feature>
<evidence type="ECO:0000313" key="7">
    <source>
        <dbReference type="EMBL" id="OWR48891.1"/>
    </source>
</evidence>
<dbReference type="GO" id="GO:0003723">
    <property type="term" value="F:RNA binding"/>
    <property type="evidence" value="ECO:0007669"/>
    <property type="project" value="TreeGrafter"/>
</dbReference>
<evidence type="ECO:0000256" key="4">
    <source>
        <dbReference type="ARBA" id="ARBA00040613"/>
    </source>
</evidence>
<dbReference type="InterPro" id="IPR002671">
    <property type="entry name" value="Ribosomal_eL22"/>
</dbReference>
<protein>
    <recommendedName>
        <fullName evidence="4">Large ribosomal subunit protein eL22</fullName>
    </recommendedName>
    <alternativeName>
        <fullName evidence="5">60S ribosomal protein L22</fullName>
    </alternativeName>
</protein>
<sequence>MAVAKKPVAKKAQLNQKSGKKGVKGSKIRGKGQRRKISLKFAIDCTHPAEDSILEVANFEKYLKERVKVEGKTNNLGNHVVIARDKTKIIINAGKSLFTHFNIPFSKRYLKYLTKRYLKKNNLRDWLRVVASAHDSYELRYFNINADSDNEDNED</sequence>
<dbReference type="PANTHER" id="PTHR10064">
    <property type="entry name" value="60S RIBOSOMAL PROTEIN L22"/>
    <property type="match status" value="1"/>
</dbReference>
<evidence type="ECO:0000256" key="1">
    <source>
        <dbReference type="ARBA" id="ARBA00007817"/>
    </source>
</evidence>
<dbReference type="STRING" id="278856.A0A212F577"/>
<proteinExistence type="inferred from homology"/>
<dbReference type="Gene3D" id="3.30.1360.210">
    <property type="match status" value="1"/>
</dbReference>
<dbReference type="KEGG" id="dpl:KGM_210861"/>
<dbReference type="FunFam" id="3.30.1360.210:FF:000001">
    <property type="entry name" value="60S ribosomal protein L22 1"/>
    <property type="match status" value="1"/>
</dbReference>
<keyword evidence="3" id="KW-0687">Ribonucleoprotein</keyword>
<dbReference type="eggNOG" id="KOG3434">
    <property type="taxonomic scope" value="Eukaryota"/>
</dbReference>
<dbReference type="GO" id="GO:0002181">
    <property type="term" value="P:cytoplasmic translation"/>
    <property type="evidence" value="ECO:0007669"/>
    <property type="project" value="TreeGrafter"/>
</dbReference>
<dbReference type="InterPro" id="IPR038526">
    <property type="entry name" value="Ribosomal_eL22_sf"/>
</dbReference>
<evidence type="ECO:0000256" key="2">
    <source>
        <dbReference type="ARBA" id="ARBA00022980"/>
    </source>
</evidence>
<keyword evidence="2 7" id="KW-0689">Ribosomal protein</keyword>
<accession>A0A212F577</accession>
<dbReference type="EMBL" id="AGBW02010224">
    <property type="protein sequence ID" value="OWR48891.1"/>
    <property type="molecule type" value="Genomic_DNA"/>
</dbReference>
<keyword evidence="8" id="KW-1185">Reference proteome</keyword>
<evidence type="ECO:0000313" key="8">
    <source>
        <dbReference type="Proteomes" id="UP000007151"/>
    </source>
</evidence>
<feature type="compositionally biased region" description="Basic residues" evidence="6">
    <location>
        <begin position="18"/>
        <end position="31"/>
    </location>
</feature>
<dbReference type="GO" id="GO:0005840">
    <property type="term" value="C:ribosome"/>
    <property type="evidence" value="ECO:0007669"/>
    <property type="project" value="UniProtKB-KW"/>
</dbReference>
<evidence type="ECO:0000256" key="3">
    <source>
        <dbReference type="ARBA" id="ARBA00023274"/>
    </source>
</evidence>
<dbReference type="GO" id="GO:0003735">
    <property type="term" value="F:structural constituent of ribosome"/>
    <property type="evidence" value="ECO:0007669"/>
    <property type="project" value="InterPro"/>
</dbReference>
<dbReference type="GO" id="GO:1990904">
    <property type="term" value="C:ribonucleoprotein complex"/>
    <property type="evidence" value="ECO:0007669"/>
    <property type="project" value="UniProtKB-KW"/>
</dbReference>
<feature type="compositionally biased region" description="Low complexity" evidence="6">
    <location>
        <begin position="1"/>
        <end position="12"/>
    </location>
</feature>
<organism evidence="7 8">
    <name type="scientific">Danaus plexippus plexippus</name>
    <dbReference type="NCBI Taxonomy" id="278856"/>
    <lineage>
        <taxon>Eukaryota</taxon>
        <taxon>Metazoa</taxon>
        <taxon>Ecdysozoa</taxon>
        <taxon>Arthropoda</taxon>
        <taxon>Hexapoda</taxon>
        <taxon>Insecta</taxon>
        <taxon>Pterygota</taxon>
        <taxon>Neoptera</taxon>
        <taxon>Endopterygota</taxon>
        <taxon>Lepidoptera</taxon>
        <taxon>Glossata</taxon>
        <taxon>Ditrysia</taxon>
        <taxon>Papilionoidea</taxon>
        <taxon>Nymphalidae</taxon>
        <taxon>Danainae</taxon>
        <taxon>Danaini</taxon>
        <taxon>Danaina</taxon>
        <taxon>Danaus</taxon>
        <taxon>Danaus</taxon>
    </lineage>
</organism>
<comment type="similarity">
    <text evidence="1">Belongs to the eukaryotic ribosomal protein eL22 family.</text>
</comment>
<dbReference type="InParanoid" id="A0A212F577"/>
<reference evidence="7 8" key="1">
    <citation type="journal article" date="2011" name="Cell">
        <title>The monarch butterfly genome yields insights into long-distance migration.</title>
        <authorList>
            <person name="Zhan S."/>
            <person name="Merlin C."/>
            <person name="Boore J.L."/>
            <person name="Reppert S.M."/>
        </authorList>
    </citation>
    <scope>NUCLEOTIDE SEQUENCE [LARGE SCALE GENOMIC DNA]</scope>
    <source>
        <strain evidence="7">F-2</strain>
    </source>
</reference>
<dbReference type="Proteomes" id="UP000007151">
    <property type="component" value="Unassembled WGS sequence"/>
</dbReference>
<comment type="caution">
    <text evidence="7">The sequence shown here is derived from an EMBL/GenBank/DDBJ whole genome shotgun (WGS) entry which is preliminary data.</text>
</comment>